<proteinExistence type="predicted"/>
<name>A0A0B6YGU9_9EUPU</name>
<feature type="compositionally biased region" description="Low complexity" evidence="1">
    <location>
        <begin position="65"/>
        <end position="78"/>
    </location>
</feature>
<protein>
    <submittedName>
        <fullName evidence="2">Uncharacterized protein</fullName>
    </submittedName>
</protein>
<evidence type="ECO:0000256" key="1">
    <source>
        <dbReference type="SAM" id="MobiDB-lite"/>
    </source>
</evidence>
<reference evidence="2" key="1">
    <citation type="submission" date="2014-12" db="EMBL/GenBank/DDBJ databases">
        <title>Insight into the proteome of Arion vulgaris.</title>
        <authorList>
            <person name="Aradska J."/>
            <person name="Bulat T."/>
            <person name="Smidak R."/>
            <person name="Sarate P."/>
            <person name="Gangsoo J."/>
            <person name="Sialana F."/>
            <person name="Bilban M."/>
            <person name="Lubec G."/>
        </authorList>
    </citation>
    <scope>NUCLEOTIDE SEQUENCE</scope>
    <source>
        <tissue evidence="2">Skin</tissue>
    </source>
</reference>
<feature type="region of interest" description="Disordered" evidence="1">
    <location>
        <begin position="48"/>
        <end position="78"/>
    </location>
</feature>
<accession>A0A0B6YGU9</accession>
<feature type="non-terminal residue" evidence="2">
    <location>
        <position position="1"/>
    </location>
</feature>
<feature type="non-terminal residue" evidence="2">
    <location>
        <position position="78"/>
    </location>
</feature>
<organism evidence="2">
    <name type="scientific">Arion vulgaris</name>
    <dbReference type="NCBI Taxonomy" id="1028688"/>
    <lineage>
        <taxon>Eukaryota</taxon>
        <taxon>Metazoa</taxon>
        <taxon>Spiralia</taxon>
        <taxon>Lophotrochozoa</taxon>
        <taxon>Mollusca</taxon>
        <taxon>Gastropoda</taxon>
        <taxon>Heterobranchia</taxon>
        <taxon>Euthyneura</taxon>
        <taxon>Panpulmonata</taxon>
        <taxon>Eupulmonata</taxon>
        <taxon>Stylommatophora</taxon>
        <taxon>Helicina</taxon>
        <taxon>Arionoidea</taxon>
        <taxon>Arionidae</taxon>
        <taxon>Arion</taxon>
    </lineage>
</organism>
<dbReference type="AlphaFoldDB" id="A0A0B6YGU9"/>
<sequence>YLKQGTRSTSSSSIVSVMSYDSVVKSSMISKPLQPAVSTDSLLSVESKLSDHSTSSQPKLNRCMSSDSGKGSLLGDVT</sequence>
<evidence type="ECO:0000313" key="2">
    <source>
        <dbReference type="EMBL" id="CEK55399.1"/>
    </source>
</evidence>
<dbReference type="EMBL" id="HACG01008534">
    <property type="protein sequence ID" value="CEK55399.1"/>
    <property type="molecule type" value="Transcribed_RNA"/>
</dbReference>
<gene>
    <name evidence="2" type="primary">ORF25114</name>
</gene>